<comment type="caution">
    <text evidence="2">The sequence shown here is derived from an EMBL/GenBank/DDBJ whole genome shotgun (WGS) entry which is preliminary data.</text>
</comment>
<name>A0A9Q0IE36_9TELE</name>
<evidence type="ECO:0000313" key="3">
    <source>
        <dbReference type="Proteomes" id="UP001148018"/>
    </source>
</evidence>
<sequence length="154" mass="16022">MSPSGCESMRHEGWAAPCESGKRSVFPLSVCSGRSPGNSTPARLSGDTREQLSSSSFSCSSSTSSQPLLQHCLVTHRSSATVLLLLFLLPQLLFSSCSSSTSSSLSSSTVRRVVVVVVRSPPVHLVQLGQPGGDVMPGDARCDGGGRGSERRAG</sequence>
<evidence type="ECO:0000256" key="1">
    <source>
        <dbReference type="SAM" id="MobiDB-lite"/>
    </source>
</evidence>
<feature type="region of interest" description="Disordered" evidence="1">
    <location>
        <begin position="35"/>
        <end position="63"/>
    </location>
</feature>
<gene>
    <name evidence="2" type="ORF">NHX12_005850</name>
</gene>
<organism evidence="2 3">
    <name type="scientific">Muraenolepis orangiensis</name>
    <name type="common">Patagonian moray cod</name>
    <dbReference type="NCBI Taxonomy" id="630683"/>
    <lineage>
        <taxon>Eukaryota</taxon>
        <taxon>Metazoa</taxon>
        <taxon>Chordata</taxon>
        <taxon>Craniata</taxon>
        <taxon>Vertebrata</taxon>
        <taxon>Euteleostomi</taxon>
        <taxon>Actinopterygii</taxon>
        <taxon>Neopterygii</taxon>
        <taxon>Teleostei</taxon>
        <taxon>Neoteleostei</taxon>
        <taxon>Acanthomorphata</taxon>
        <taxon>Zeiogadaria</taxon>
        <taxon>Gadariae</taxon>
        <taxon>Gadiformes</taxon>
        <taxon>Muraenolepidoidei</taxon>
        <taxon>Muraenolepididae</taxon>
        <taxon>Muraenolepis</taxon>
    </lineage>
</organism>
<feature type="compositionally biased region" description="Basic and acidic residues" evidence="1">
    <location>
        <begin position="140"/>
        <end position="154"/>
    </location>
</feature>
<dbReference type="EMBL" id="JANIIK010000112">
    <property type="protein sequence ID" value="KAJ3593516.1"/>
    <property type="molecule type" value="Genomic_DNA"/>
</dbReference>
<proteinExistence type="predicted"/>
<accession>A0A9Q0IE36</accession>
<evidence type="ECO:0000313" key="2">
    <source>
        <dbReference type="EMBL" id="KAJ3593516.1"/>
    </source>
</evidence>
<feature type="region of interest" description="Disordered" evidence="1">
    <location>
        <begin position="130"/>
        <end position="154"/>
    </location>
</feature>
<dbReference type="AlphaFoldDB" id="A0A9Q0IE36"/>
<keyword evidence="3" id="KW-1185">Reference proteome</keyword>
<feature type="compositionally biased region" description="Low complexity" evidence="1">
    <location>
        <begin position="53"/>
        <end position="63"/>
    </location>
</feature>
<reference evidence="2" key="1">
    <citation type="submission" date="2022-07" db="EMBL/GenBank/DDBJ databases">
        <title>Chromosome-level genome of Muraenolepis orangiensis.</title>
        <authorList>
            <person name="Kim J."/>
        </authorList>
    </citation>
    <scope>NUCLEOTIDE SEQUENCE</scope>
    <source>
        <strain evidence="2">KU_S4_2022</strain>
        <tissue evidence="2">Muscle</tissue>
    </source>
</reference>
<protein>
    <submittedName>
        <fullName evidence="2">Uncharacterized protein</fullName>
    </submittedName>
</protein>
<dbReference type="Proteomes" id="UP001148018">
    <property type="component" value="Unassembled WGS sequence"/>
</dbReference>